<dbReference type="AlphaFoldDB" id="A0A370QFI9"/>
<dbReference type="EMBL" id="QRAO01000002">
    <property type="protein sequence ID" value="RDK87136.1"/>
    <property type="molecule type" value="Genomic_DNA"/>
</dbReference>
<dbReference type="OrthoDB" id="9788332at2"/>
<protein>
    <submittedName>
        <fullName evidence="2">Uncharacterized protein (DUF2141 family)</fullName>
    </submittedName>
</protein>
<feature type="chain" id="PRO_5016595791" evidence="1">
    <location>
        <begin position="20"/>
        <end position="137"/>
    </location>
</feature>
<gene>
    <name evidence="2" type="ORF">C8D94_102318</name>
</gene>
<evidence type="ECO:0000256" key="1">
    <source>
        <dbReference type="SAM" id="SignalP"/>
    </source>
</evidence>
<feature type="signal peptide" evidence="1">
    <location>
        <begin position="1"/>
        <end position="19"/>
    </location>
</feature>
<comment type="caution">
    <text evidence="2">The sequence shown here is derived from an EMBL/GenBank/DDBJ whole genome shotgun (WGS) entry which is preliminary data.</text>
</comment>
<dbReference type="RefSeq" id="WP_115123337.1">
    <property type="nucleotide sequence ID" value="NZ_QRAO01000002.1"/>
</dbReference>
<keyword evidence="1" id="KW-0732">Signal</keyword>
<name>A0A370QFI9_9FLAO</name>
<accession>A0A370QFI9</accession>
<reference evidence="2 3" key="1">
    <citation type="submission" date="2018-07" db="EMBL/GenBank/DDBJ databases">
        <title>Genomic Encyclopedia of Type Strains, Phase IV (KMG-IV): sequencing the most valuable type-strain genomes for metagenomic binning, comparative biology and taxonomic classification.</title>
        <authorList>
            <person name="Goeker M."/>
        </authorList>
    </citation>
    <scope>NUCLEOTIDE SEQUENCE [LARGE SCALE GENOMIC DNA]</scope>
    <source>
        <strain evidence="2 3">DSM 101478</strain>
    </source>
</reference>
<keyword evidence="3" id="KW-1185">Reference proteome</keyword>
<organism evidence="2 3">
    <name type="scientific">Marinirhabdus gelatinilytica</name>
    <dbReference type="NCBI Taxonomy" id="1703343"/>
    <lineage>
        <taxon>Bacteria</taxon>
        <taxon>Pseudomonadati</taxon>
        <taxon>Bacteroidota</taxon>
        <taxon>Flavobacteriia</taxon>
        <taxon>Flavobacteriales</taxon>
        <taxon>Flavobacteriaceae</taxon>
    </lineage>
</organism>
<proteinExistence type="predicted"/>
<evidence type="ECO:0000313" key="3">
    <source>
        <dbReference type="Proteomes" id="UP000255317"/>
    </source>
</evidence>
<dbReference type="Pfam" id="PF09912">
    <property type="entry name" value="DUF2141"/>
    <property type="match status" value="1"/>
</dbReference>
<evidence type="ECO:0000313" key="2">
    <source>
        <dbReference type="EMBL" id="RDK87136.1"/>
    </source>
</evidence>
<sequence>MQTLINYFALLLTGMVLNAQNNVEVTMTNFSNDKGTVKVGLYNNEGDWLEKEFKIVGSKIENNTAKVTFTNVPDGIYAVSCFHDQDNDGVFDMYLGMIPAEDYACSNGATGMFGPPKWSDAKFETKNNETKQITLKL</sequence>
<dbReference type="InterPro" id="IPR018673">
    <property type="entry name" value="DUF2141"/>
</dbReference>
<dbReference type="Proteomes" id="UP000255317">
    <property type="component" value="Unassembled WGS sequence"/>
</dbReference>